<dbReference type="AlphaFoldDB" id="A0A1I7TAF7"/>
<dbReference type="Pfam" id="PF03761">
    <property type="entry name" value="DUF316"/>
    <property type="match status" value="2"/>
</dbReference>
<keyword evidence="2" id="KW-0732">Signal</keyword>
<evidence type="ECO:0000256" key="1">
    <source>
        <dbReference type="SAM" id="MobiDB-lite"/>
    </source>
</evidence>
<feature type="signal peptide" evidence="2">
    <location>
        <begin position="1"/>
        <end position="21"/>
    </location>
</feature>
<dbReference type="PANTHER" id="PTHR34005">
    <property type="entry name" value="PROTEIN CBG15054-RELATED"/>
    <property type="match status" value="1"/>
</dbReference>
<accession>A0A1I7TAF7</accession>
<dbReference type="WBParaSite" id="Csp11.Scaffold564.g4011.t1">
    <property type="protein sequence ID" value="Csp11.Scaffold564.g4011.t1"/>
    <property type="gene ID" value="Csp11.Scaffold564.g4011"/>
</dbReference>
<dbReference type="PANTHER" id="PTHR34005:SF2">
    <property type="entry name" value="DUF4817 DOMAIN-CONTAINING PROTEIN-RELATED"/>
    <property type="match status" value="1"/>
</dbReference>
<organism evidence="3 4">
    <name type="scientific">Caenorhabditis tropicalis</name>
    <dbReference type="NCBI Taxonomy" id="1561998"/>
    <lineage>
        <taxon>Eukaryota</taxon>
        <taxon>Metazoa</taxon>
        <taxon>Ecdysozoa</taxon>
        <taxon>Nematoda</taxon>
        <taxon>Chromadorea</taxon>
        <taxon>Rhabditida</taxon>
        <taxon>Rhabditina</taxon>
        <taxon>Rhabditomorpha</taxon>
        <taxon>Rhabditoidea</taxon>
        <taxon>Rhabditidae</taxon>
        <taxon>Peloderinae</taxon>
        <taxon>Caenorhabditis</taxon>
    </lineage>
</organism>
<dbReference type="eggNOG" id="KOG1216">
    <property type="taxonomic scope" value="Eukaryota"/>
</dbReference>
<evidence type="ECO:0000313" key="4">
    <source>
        <dbReference type="WBParaSite" id="Csp11.Scaffold564.g4011.t1"/>
    </source>
</evidence>
<evidence type="ECO:0000313" key="3">
    <source>
        <dbReference type="Proteomes" id="UP000095282"/>
    </source>
</evidence>
<keyword evidence="3" id="KW-1185">Reference proteome</keyword>
<dbReference type="STRING" id="1561998.A0A1I7TAF7"/>
<feature type="compositionally biased region" description="Low complexity" evidence="1">
    <location>
        <begin position="478"/>
        <end position="492"/>
    </location>
</feature>
<dbReference type="InterPro" id="IPR005514">
    <property type="entry name" value="DUF316"/>
</dbReference>
<feature type="region of interest" description="Disordered" evidence="1">
    <location>
        <begin position="478"/>
        <end position="502"/>
    </location>
</feature>
<dbReference type="Proteomes" id="UP000095282">
    <property type="component" value="Unplaced"/>
</dbReference>
<proteinExistence type="predicted"/>
<evidence type="ECO:0000256" key="2">
    <source>
        <dbReference type="SAM" id="SignalP"/>
    </source>
</evidence>
<feature type="chain" id="PRO_5009307292" evidence="2">
    <location>
        <begin position="22"/>
        <end position="554"/>
    </location>
</feature>
<reference evidence="4" key="1">
    <citation type="submission" date="2016-11" db="UniProtKB">
        <authorList>
            <consortium name="WormBaseParasite"/>
        </authorList>
    </citation>
    <scope>IDENTIFICATION</scope>
</reference>
<name>A0A1I7TAF7_9PELO</name>
<sequence>MNFQAIFIFIVFLTSVEKAVSLQGKLNEKENRERLDKCGPYKWSMGNVSFLALKVSSRHFLTSTFLIWYKTKWFHDGVPVDLNSCNEKGYIEKSSLQNDTNVLKAFIFCNSEMLKSVKNYSVPMIIEVKEQTNQGFACLPTMNTPIDEGDTLFSFSYNGTDKLADNRLKLLKKEPIRFTTENIGQVNNAPGDPLFKFYSGEWFLVGLRQQSTSTYWNLQYFENQMCAATGICSEEAIKATPPPIPFKIKFTKLSSMENLNRLKECGKVETAILTQSGIPSIATQISERHYLASANLVMRKKGNTHIWRTGPEQDFECLRQDRPIRVPDGLVERMEIDRKKVVGAFVLCHFSSNTLIPSMIVEVENDLLGNFVCLPTQKTLVEPKDLLTAYLYSSNSANNIIEYKTNVTLARDDYIITSSGQTNQYGDPLVKEEDGKAVLVGIYAADPGDVVHKYLLVEIAQKSICGVAGICGPATTTLKPPSSSSPVKMTSETPRKSENQVDPDDIDYEEFYRRIEEWERPEEFDNDLYRSLDFKSGSTKKGIFFVFVLISLFK</sequence>
<protein>
    <submittedName>
        <fullName evidence="4">Uncharacterized protein</fullName>
    </submittedName>
</protein>